<dbReference type="SUPFAM" id="SSF88946">
    <property type="entry name" value="Sigma2 domain of RNA polymerase sigma factors"/>
    <property type="match status" value="1"/>
</dbReference>
<reference evidence="7" key="2">
    <citation type="journal article" date="2008" name="Microbiology">
        <title>An extra-cytoplasmic function sigma factor and anti-sigma factor control carotenoid biosynthesis in Azospirillum brasilense.</title>
        <authorList>
            <person name="Thirunavukkarasu N."/>
            <person name="Mishra M.N."/>
            <person name="Spaepen S."/>
            <person name="Vanderleyden J."/>
            <person name="Gross C.A."/>
            <person name="Tripathi A.K."/>
        </authorList>
    </citation>
    <scope>NUCLEOTIDE SEQUENCE</scope>
    <source>
        <strain evidence="7">Sp 7</strain>
    </source>
</reference>
<evidence type="ECO:0000259" key="6">
    <source>
        <dbReference type="Pfam" id="PF08281"/>
    </source>
</evidence>
<dbReference type="InterPro" id="IPR013249">
    <property type="entry name" value="RNA_pol_sigma70_r4_t2"/>
</dbReference>
<dbReference type="InterPro" id="IPR039425">
    <property type="entry name" value="RNA_pol_sigma-70-like"/>
</dbReference>
<dbReference type="NCBIfam" id="TIGR02937">
    <property type="entry name" value="sigma70-ECF"/>
    <property type="match status" value="1"/>
</dbReference>
<evidence type="ECO:0000259" key="5">
    <source>
        <dbReference type="Pfam" id="PF04542"/>
    </source>
</evidence>
<keyword evidence="3" id="KW-0731">Sigma factor</keyword>
<dbReference type="GO" id="GO:0003677">
    <property type="term" value="F:DNA binding"/>
    <property type="evidence" value="ECO:0007669"/>
    <property type="project" value="InterPro"/>
</dbReference>
<proteinExistence type="inferred from homology"/>
<dbReference type="InterPro" id="IPR036388">
    <property type="entry name" value="WH-like_DNA-bd_sf"/>
</dbReference>
<dbReference type="Gene3D" id="1.10.1740.10">
    <property type="match status" value="1"/>
</dbReference>
<dbReference type="InterPro" id="IPR007627">
    <property type="entry name" value="RNA_pol_sigma70_r2"/>
</dbReference>
<dbReference type="PANTHER" id="PTHR43133">
    <property type="entry name" value="RNA POLYMERASE ECF-TYPE SIGMA FACTO"/>
    <property type="match status" value="1"/>
</dbReference>
<evidence type="ECO:0000313" key="7">
    <source>
        <dbReference type="EMBL" id="ABC97385.1"/>
    </source>
</evidence>
<dbReference type="Pfam" id="PF08281">
    <property type="entry name" value="Sigma70_r4_2"/>
    <property type="match status" value="1"/>
</dbReference>
<dbReference type="Gene3D" id="1.10.10.10">
    <property type="entry name" value="Winged helix-like DNA-binding domain superfamily/Winged helix DNA-binding domain"/>
    <property type="match status" value="1"/>
</dbReference>
<comment type="similarity">
    <text evidence="1">Belongs to the sigma-70 factor family. ECF subfamily.</text>
</comment>
<protein>
    <submittedName>
        <fullName evidence="7">ECF sigma factor E</fullName>
    </submittedName>
</protein>
<keyword evidence="4" id="KW-0804">Transcription</keyword>
<dbReference type="InterPro" id="IPR014284">
    <property type="entry name" value="RNA_pol_sigma-70_dom"/>
</dbReference>
<sequence length="206" mass="22983">MRAETAPPKTCPKTWMQDLGSPAAGADRTFEELLTAVGRDRDRAAFAALFGHFAKRLKAYLRRQGCDAGGAEELVQDVMLLVWRRAETYDPTQASAGTWVFTIARNRRIDALRREQRPEIDPADPTLVPDPMESADDGVAARETAGRLRAALKTLPPEQADLLRLAYFEDKPHSLISAEQGIPLGTVKSRLRLAMERLRKAMRDSR</sequence>
<evidence type="ECO:0000256" key="4">
    <source>
        <dbReference type="ARBA" id="ARBA00023163"/>
    </source>
</evidence>
<feature type="domain" description="RNA polymerase sigma-70 region 2" evidence="5">
    <location>
        <begin position="49"/>
        <end position="117"/>
    </location>
</feature>
<dbReference type="GO" id="GO:0006352">
    <property type="term" value="P:DNA-templated transcription initiation"/>
    <property type="evidence" value="ECO:0007669"/>
    <property type="project" value="InterPro"/>
</dbReference>
<feature type="domain" description="RNA polymerase sigma factor 70 region 4 type 2" evidence="6">
    <location>
        <begin position="147"/>
        <end position="198"/>
    </location>
</feature>
<dbReference type="EMBL" id="DQ324853">
    <property type="protein sequence ID" value="ABC97385.1"/>
    <property type="molecule type" value="Genomic_DNA"/>
</dbReference>
<keyword evidence="2" id="KW-0805">Transcription regulation</keyword>
<dbReference type="InterPro" id="IPR013324">
    <property type="entry name" value="RNA_pol_sigma_r3/r4-like"/>
</dbReference>
<evidence type="ECO:0000256" key="1">
    <source>
        <dbReference type="ARBA" id="ARBA00010641"/>
    </source>
</evidence>
<name>Q1WF71_AZOBR</name>
<reference evidence="7" key="1">
    <citation type="submission" date="2005-12" db="EMBL/GenBank/DDBJ databases">
        <authorList>
            <person name="Nagarajan T."/>
            <person name="Tripathi A.K."/>
            <person name="Vanderleyden J."/>
        </authorList>
    </citation>
    <scope>NUCLEOTIDE SEQUENCE</scope>
    <source>
        <strain evidence="7">Sp 7</strain>
    </source>
</reference>
<dbReference type="SUPFAM" id="SSF88659">
    <property type="entry name" value="Sigma3 and sigma4 domains of RNA polymerase sigma factors"/>
    <property type="match status" value="1"/>
</dbReference>
<dbReference type="InterPro" id="IPR013325">
    <property type="entry name" value="RNA_pol_sigma_r2"/>
</dbReference>
<dbReference type="PANTHER" id="PTHR43133:SF62">
    <property type="entry name" value="RNA POLYMERASE SIGMA FACTOR SIGZ"/>
    <property type="match status" value="1"/>
</dbReference>
<organism evidence="7">
    <name type="scientific">Azospirillum brasilense</name>
    <dbReference type="NCBI Taxonomy" id="192"/>
    <lineage>
        <taxon>Bacteria</taxon>
        <taxon>Pseudomonadati</taxon>
        <taxon>Pseudomonadota</taxon>
        <taxon>Alphaproteobacteria</taxon>
        <taxon>Rhodospirillales</taxon>
        <taxon>Azospirillaceae</taxon>
        <taxon>Azospirillum</taxon>
    </lineage>
</organism>
<evidence type="ECO:0000256" key="2">
    <source>
        <dbReference type="ARBA" id="ARBA00023015"/>
    </source>
</evidence>
<evidence type="ECO:0000256" key="3">
    <source>
        <dbReference type="ARBA" id="ARBA00023082"/>
    </source>
</evidence>
<dbReference type="GO" id="GO:0016987">
    <property type="term" value="F:sigma factor activity"/>
    <property type="evidence" value="ECO:0007669"/>
    <property type="project" value="UniProtKB-KW"/>
</dbReference>
<dbReference type="AlphaFoldDB" id="Q1WF71"/>
<accession>Q1WF71</accession>
<dbReference type="CDD" id="cd06171">
    <property type="entry name" value="Sigma70_r4"/>
    <property type="match status" value="1"/>
</dbReference>
<dbReference type="Pfam" id="PF04542">
    <property type="entry name" value="Sigma70_r2"/>
    <property type="match status" value="1"/>
</dbReference>